<dbReference type="EMBL" id="JAGFBS010000001">
    <property type="protein sequence ID" value="KAG6381664.1"/>
    <property type="molecule type" value="Genomic_DNA"/>
</dbReference>
<feature type="region of interest" description="Disordered" evidence="2">
    <location>
        <begin position="312"/>
        <end position="334"/>
    </location>
</feature>
<accession>A0A8I2YYE9</accession>
<evidence type="ECO:0000256" key="2">
    <source>
        <dbReference type="SAM" id="MobiDB-lite"/>
    </source>
</evidence>
<dbReference type="OrthoDB" id="2685361at2759"/>
<evidence type="ECO:0000256" key="1">
    <source>
        <dbReference type="SAM" id="Coils"/>
    </source>
</evidence>
<organism evidence="3 4">
    <name type="scientific">Boletus reticuloceps</name>
    <dbReference type="NCBI Taxonomy" id="495285"/>
    <lineage>
        <taxon>Eukaryota</taxon>
        <taxon>Fungi</taxon>
        <taxon>Dikarya</taxon>
        <taxon>Basidiomycota</taxon>
        <taxon>Agaricomycotina</taxon>
        <taxon>Agaricomycetes</taxon>
        <taxon>Agaricomycetidae</taxon>
        <taxon>Boletales</taxon>
        <taxon>Boletineae</taxon>
        <taxon>Boletaceae</taxon>
        <taxon>Boletoideae</taxon>
        <taxon>Boletus</taxon>
    </lineage>
</organism>
<reference evidence="3" key="1">
    <citation type="submission" date="2021-03" db="EMBL/GenBank/DDBJ databases">
        <title>Evolutionary innovations through gain and loss of genes in the ectomycorrhizal Boletales.</title>
        <authorList>
            <person name="Wu G."/>
            <person name="Miyauchi S."/>
            <person name="Morin E."/>
            <person name="Yang Z.-L."/>
            <person name="Xu J."/>
            <person name="Martin F.M."/>
        </authorList>
    </citation>
    <scope>NUCLEOTIDE SEQUENCE</scope>
    <source>
        <strain evidence="3">BR01</strain>
    </source>
</reference>
<keyword evidence="4" id="KW-1185">Reference proteome</keyword>
<name>A0A8I2YYE9_9AGAM</name>
<protein>
    <submittedName>
        <fullName evidence="3">Uncharacterized protein</fullName>
    </submittedName>
</protein>
<gene>
    <name evidence="3" type="ORF">JVT61DRAFT_265</name>
</gene>
<dbReference type="AlphaFoldDB" id="A0A8I2YYE9"/>
<sequence>MDRLAAFLPKLRGYGDIPYDQQYRGAIALAKRHFFPTGKALTKKELMALLLQSYQEKRELTSKCQTQPQPTKTLGIQTSLETIDGSSHIVEASGGSAPCVHSAACTNTPEIPTEPESSIELPNKGVVELEHTSSASGTDPDLGNEDNHDMVSGPETEPAQLVACTPVAPRSFNPYMTPISNPRYPDHAASTLSLRNESPTPASTGGSHVELTFDEDSPATDEGIGELLQATATSQVVADSMPMQITFLEGQKEGIQREFDLTKRKLDETEQRLREANGDRWKLNRLVDKLHRRIDSIYNQLGMLRGIMDPEDTDNEKWSVYNAESQEGFDPNSI</sequence>
<evidence type="ECO:0000313" key="3">
    <source>
        <dbReference type="EMBL" id="KAG6381664.1"/>
    </source>
</evidence>
<dbReference type="Proteomes" id="UP000683000">
    <property type="component" value="Unassembled WGS sequence"/>
</dbReference>
<feature type="region of interest" description="Disordered" evidence="2">
    <location>
        <begin position="130"/>
        <end position="154"/>
    </location>
</feature>
<proteinExistence type="predicted"/>
<evidence type="ECO:0000313" key="4">
    <source>
        <dbReference type="Proteomes" id="UP000683000"/>
    </source>
</evidence>
<keyword evidence="1" id="KW-0175">Coiled coil</keyword>
<feature type="coiled-coil region" evidence="1">
    <location>
        <begin position="252"/>
        <end position="286"/>
    </location>
</feature>
<comment type="caution">
    <text evidence="3">The sequence shown here is derived from an EMBL/GenBank/DDBJ whole genome shotgun (WGS) entry which is preliminary data.</text>
</comment>